<name>A0A6G5QLF8_CAMRE</name>
<evidence type="ECO:0000313" key="1">
    <source>
        <dbReference type="EMBL" id="QCD46563.1"/>
    </source>
</evidence>
<reference evidence="1 2" key="1">
    <citation type="submission" date="2016-07" db="EMBL/GenBank/DDBJ databases">
        <title>Comparative genomics of the Campylobacter concisus group.</title>
        <authorList>
            <person name="Miller W.G."/>
            <person name="Yee E."/>
            <person name="Chapman M.H."/>
            <person name="Huynh S."/>
            <person name="Bono J.L."/>
            <person name="On S.L.W."/>
            <person name="StLeger J."/>
            <person name="Foster G."/>
            <person name="Parker C.T."/>
        </authorList>
    </citation>
    <scope>NUCLEOTIDE SEQUENCE [LARGE SCALE GENOMIC DNA]</scope>
    <source>
        <strain evidence="1 2">ATCC 33238</strain>
    </source>
</reference>
<sequence length="144" mass="15527">MRRGFSLIIAIIFLVLVATIGMFSLNTSAVTAKQTTDIFLREQADLLAQSATEVAILNLLQRNFSTNCPITAGNEIIVNQPFPDAANTLFNVTVRVDRLFGTIGTCVGNAISTPGSVSTVILDTVVQSATPIPVRVHRRTIQKL</sequence>
<dbReference type="AlphaFoldDB" id="A0A6G5QLF8"/>
<accession>A0A6G5QLF8</accession>
<dbReference type="KEGG" id="crx:CRECT_0891"/>
<proteinExistence type="predicted"/>
<organism evidence="1 2">
    <name type="scientific">Campylobacter rectus</name>
    <name type="common">Wolinella recta</name>
    <dbReference type="NCBI Taxonomy" id="203"/>
    <lineage>
        <taxon>Bacteria</taxon>
        <taxon>Pseudomonadati</taxon>
        <taxon>Campylobacterota</taxon>
        <taxon>Epsilonproteobacteria</taxon>
        <taxon>Campylobacterales</taxon>
        <taxon>Campylobacteraceae</taxon>
        <taxon>Campylobacter</taxon>
    </lineage>
</organism>
<dbReference type="EMBL" id="CP012543">
    <property type="protein sequence ID" value="QCD46563.1"/>
    <property type="molecule type" value="Genomic_DNA"/>
</dbReference>
<dbReference type="Proteomes" id="UP000502377">
    <property type="component" value="Chromosome"/>
</dbReference>
<gene>
    <name evidence="1" type="ORF">CRECT_0891</name>
</gene>
<evidence type="ECO:0008006" key="3">
    <source>
        <dbReference type="Google" id="ProtNLM"/>
    </source>
</evidence>
<evidence type="ECO:0000313" key="2">
    <source>
        <dbReference type="Proteomes" id="UP000502377"/>
    </source>
</evidence>
<protein>
    <recommendedName>
        <fullName evidence="3">Type II secretion system protein</fullName>
    </recommendedName>
</protein>